<name>A0AAV2NYK8_9HYME</name>
<keyword evidence="3" id="KW-1185">Reference proteome</keyword>
<gene>
    <name evidence="2" type="ORF">LPLAT_LOCUS10358</name>
</gene>
<evidence type="ECO:0000313" key="2">
    <source>
        <dbReference type="EMBL" id="CAL1684811.1"/>
    </source>
</evidence>
<evidence type="ECO:0000313" key="3">
    <source>
        <dbReference type="Proteomes" id="UP001497644"/>
    </source>
</evidence>
<organism evidence="2 3">
    <name type="scientific">Lasius platythorax</name>
    <dbReference type="NCBI Taxonomy" id="488582"/>
    <lineage>
        <taxon>Eukaryota</taxon>
        <taxon>Metazoa</taxon>
        <taxon>Ecdysozoa</taxon>
        <taxon>Arthropoda</taxon>
        <taxon>Hexapoda</taxon>
        <taxon>Insecta</taxon>
        <taxon>Pterygota</taxon>
        <taxon>Neoptera</taxon>
        <taxon>Endopterygota</taxon>
        <taxon>Hymenoptera</taxon>
        <taxon>Apocrita</taxon>
        <taxon>Aculeata</taxon>
        <taxon>Formicoidea</taxon>
        <taxon>Formicidae</taxon>
        <taxon>Formicinae</taxon>
        <taxon>Lasius</taxon>
        <taxon>Lasius</taxon>
    </lineage>
</organism>
<dbReference type="Proteomes" id="UP001497644">
    <property type="component" value="Chromosome 5"/>
</dbReference>
<accession>A0AAV2NYK8</accession>
<protein>
    <submittedName>
        <fullName evidence="2">Uncharacterized protein</fullName>
    </submittedName>
</protein>
<dbReference type="EMBL" id="OZ034828">
    <property type="protein sequence ID" value="CAL1684811.1"/>
    <property type="molecule type" value="Genomic_DNA"/>
</dbReference>
<feature type="compositionally biased region" description="Basic and acidic residues" evidence="1">
    <location>
        <begin position="72"/>
        <end position="81"/>
    </location>
</feature>
<sequence length="115" mass="13133">MKLNFTYIKCEEPDAKWPGECRENDALNGQITNAPVLCRPQKRVGGGLLVSWPRSGKGTEKEREGKKRKRQLSKESEKEKWSPMSRRRRHAAAGVSALSRQLHVREGLVLEADHR</sequence>
<proteinExistence type="predicted"/>
<dbReference type="AlphaFoldDB" id="A0AAV2NYK8"/>
<feature type="region of interest" description="Disordered" evidence="1">
    <location>
        <begin position="48"/>
        <end position="98"/>
    </location>
</feature>
<evidence type="ECO:0000256" key="1">
    <source>
        <dbReference type="SAM" id="MobiDB-lite"/>
    </source>
</evidence>
<reference evidence="2" key="1">
    <citation type="submission" date="2024-04" db="EMBL/GenBank/DDBJ databases">
        <authorList>
            <consortium name="Molecular Ecology Group"/>
        </authorList>
    </citation>
    <scope>NUCLEOTIDE SEQUENCE</scope>
</reference>